<evidence type="ECO:0000313" key="7">
    <source>
        <dbReference type="EMBL" id="CQR71186.1"/>
    </source>
</evidence>
<dbReference type="AlphaFoldDB" id="A0A0U1KV18"/>
<comment type="similarity">
    <text evidence="2">Belongs to the bacterial solute-binding protein SsuA/TauA family.</text>
</comment>
<evidence type="ECO:0000256" key="1">
    <source>
        <dbReference type="ARBA" id="ARBA00004418"/>
    </source>
</evidence>
<feature type="compositionally biased region" description="Polar residues" evidence="4">
    <location>
        <begin position="26"/>
        <end position="38"/>
    </location>
</feature>
<gene>
    <name evidence="7" type="ORF">SpAn4DRAFT_2164</name>
</gene>
<proteinExistence type="inferred from homology"/>
<dbReference type="Gene3D" id="3.40.190.10">
    <property type="entry name" value="Periplasmic binding protein-like II"/>
    <property type="match status" value="2"/>
</dbReference>
<feature type="chain" id="PRO_5039494336" evidence="5">
    <location>
        <begin position="20"/>
        <end position="365"/>
    </location>
</feature>
<name>A0A0U1KV18_9FIRM</name>
<dbReference type="GO" id="GO:0042597">
    <property type="term" value="C:periplasmic space"/>
    <property type="evidence" value="ECO:0007669"/>
    <property type="project" value="UniProtKB-SubCell"/>
</dbReference>
<evidence type="ECO:0000259" key="6">
    <source>
        <dbReference type="Pfam" id="PF09084"/>
    </source>
</evidence>
<protein>
    <submittedName>
        <fullName evidence="7">ABC-type nitrate/sulfonate/bicarbonate transport systems, periplasmic components</fullName>
    </submittedName>
</protein>
<sequence>MKVRIVLSILALTVMLTLAGCGGNSGNSTPANTPQSAESGKKAPETSVVRWNYGTSGNVMVTIAEKKGYFKDEGLTLEMVPATANADAMALLATGKADVASNSGTSNPLQQIASGVDLTIFGGHMVDGSMPVVARKGTKWNGVQDLIGKKFACNPAYFAFTGAVMDLGYKDPLTAVEWVTYTNYNDALAAVVRGEVDYALMGTGQNYAVKNMKDIDIVTWQGDVMKNYSCCRLVAPTSFVKNNPNTVKGIMKALIRAQRYYEANKNEAVALQAENIKTSKEYVAAYMLNDNYVVSADPLKNAVIRAWGILDKTGFLNKKAKDINIVDHINTDLYKTALDEVTAQYGSEDPEFYKRLQAFYQENNS</sequence>
<feature type="signal peptide" evidence="5">
    <location>
        <begin position="1"/>
        <end position="19"/>
    </location>
</feature>
<dbReference type="PROSITE" id="PS51257">
    <property type="entry name" value="PROKAR_LIPOPROTEIN"/>
    <property type="match status" value="1"/>
</dbReference>
<keyword evidence="3 5" id="KW-0732">Signal</keyword>
<dbReference type="EMBL" id="CTRP01000003">
    <property type="protein sequence ID" value="CQR71186.1"/>
    <property type="molecule type" value="Genomic_DNA"/>
</dbReference>
<dbReference type="RefSeq" id="WP_021169892.1">
    <property type="nucleotide sequence ID" value="NZ_CTRP01000003.1"/>
</dbReference>
<evidence type="ECO:0000256" key="5">
    <source>
        <dbReference type="SAM" id="SignalP"/>
    </source>
</evidence>
<organism evidence="7 8">
    <name type="scientific">Sporomusa ovata</name>
    <dbReference type="NCBI Taxonomy" id="2378"/>
    <lineage>
        <taxon>Bacteria</taxon>
        <taxon>Bacillati</taxon>
        <taxon>Bacillota</taxon>
        <taxon>Negativicutes</taxon>
        <taxon>Selenomonadales</taxon>
        <taxon>Sporomusaceae</taxon>
        <taxon>Sporomusa</taxon>
    </lineage>
</organism>
<evidence type="ECO:0000313" key="8">
    <source>
        <dbReference type="Proteomes" id="UP000049855"/>
    </source>
</evidence>
<dbReference type="Pfam" id="PF09084">
    <property type="entry name" value="NMT1"/>
    <property type="match status" value="1"/>
</dbReference>
<dbReference type="Proteomes" id="UP000049855">
    <property type="component" value="Unassembled WGS sequence"/>
</dbReference>
<feature type="domain" description="SsuA/THI5-like" evidence="6">
    <location>
        <begin position="62"/>
        <end position="268"/>
    </location>
</feature>
<keyword evidence="8" id="KW-1185">Reference proteome</keyword>
<reference evidence="8" key="1">
    <citation type="submission" date="2015-03" db="EMBL/GenBank/DDBJ databases">
        <authorList>
            <person name="Nijsse Bart"/>
        </authorList>
    </citation>
    <scope>NUCLEOTIDE SEQUENCE [LARGE SCALE GENOMIC DNA]</scope>
</reference>
<dbReference type="SUPFAM" id="SSF53850">
    <property type="entry name" value="Periplasmic binding protein-like II"/>
    <property type="match status" value="1"/>
</dbReference>
<accession>A0A0U1KV18</accession>
<dbReference type="PANTHER" id="PTHR30024:SF47">
    <property type="entry name" value="TAURINE-BINDING PERIPLASMIC PROTEIN"/>
    <property type="match status" value="1"/>
</dbReference>
<comment type="subcellular location">
    <subcellularLocation>
        <location evidence="1">Periplasm</location>
    </subcellularLocation>
</comment>
<evidence type="ECO:0000256" key="4">
    <source>
        <dbReference type="SAM" id="MobiDB-lite"/>
    </source>
</evidence>
<evidence type="ECO:0000256" key="2">
    <source>
        <dbReference type="ARBA" id="ARBA00010742"/>
    </source>
</evidence>
<dbReference type="PANTHER" id="PTHR30024">
    <property type="entry name" value="ALIPHATIC SULFONATES-BINDING PROTEIN-RELATED"/>
    <property type="match status" value="1"/>
</dbReference>
<feature type="region of interest" description="Disordered" evidence="4">
    <location>
        <begin position="24"/>
        <end position="45"/>
    </location>
</feature>
<evidence type="ECO:0000256" key="3">
    <source>
        <dbReference type="ARBA" id="ARBA00022729"/>
    </source>
</evidence>
<dbReference type="InterPro" id="IPR015168">
    <property type="entry name" value="SsuA/THI5"/>
</dbReference>